<reference evidence="8" key="1">
    <citation type="submission" date="2015-12" db="EMBL/GenBank/DDBJ databases">
        <title>Update maize B73 reference genome by single molecule sequencing technologies.</title>
        <authorList>
            <consortium name="Maize Genome Sequencing Project"/>
            <person name="Ware D."/>
        </authorList>
    </citation>
    <scope>NUCLEOTIDE SEQUENCE [LARGE SCALE GENOMIC DNA]</scope>
    <source>
        <tissue evidence="8">Seedling</tissue>
    </source>
</reference>
<dbReference type="SMART" id="SM00837">
    <property type="entry name" value="DPBB_1"/>
    <property type="match status" value="1"/>
</dbReference>
<dbReference type="ExpressionAtlas" id="A0A1D6E4U7">
    <property type="expression patterns" value="baseline and differential"/>
</dbReference>
<name>A0A1D6E4U7_MAIZE</name>
<dbReference type="AlphaFoldDB" id="A0A1D6E4U7"/>
<proteinExistence type="inferred from homology"/>
<dbReference type="InterPro" id="IPR009009">
    <property type="entry name" value="RlpA-like_DPBB"/>
</dbReference>
<dbReference type="Gene3D" id="2.40.40.10">
    <property type="entry name" value="RlpA-like domain"/>
    <property type="match status" value="1"/>
</dbReference>
<dbReference type="EMBL" id="CM007648">
    <property type="protein sequence ID" value="ONM15520.1"/>
    <property type="molecule type" value="Genomic_DNA"/>
</dbReference>
<evidence type="ECO:0000256" key="4">
    <source>
        <dbReference type="ARBA" id="ARBA00022525"/>
    </source>
</evidence>
<dbReference type="SMR" id="A0A1D6E4U7"/>
<dbReference type="Gene3D" id="2.60.40.760">
    <property type="entry name" value="Expansin, cellulose-binding-like domain"/>
    <property type="match status" value="1"/>
</dbReference>
<keyword evidence="6" id="KW-0325">Glycoprotein</keyword>
<dbReference type="GO" id="GO:0005576">
    <property type="term" value="C:extracellular region"/>
    <property type="evidence" value="ECO:0007669"/>
    <property type="project" value="InterPro"/>
</dbReference>
<dbReference type="InParanoid" id="A0A1D6E4U7"/>
<keyword evidence="7" id="KW-0961">Cell wall biogenesis/degradation</keyword>
<dbReference type="InterPro" id="IPR007118">
    <property type="entry name" value="Expan_Lol_pI"/>
</dbReference>
<evidence type="ECO:0000256" key="7">
    <source>
        <dbReference type="ARBA" id="ARBA00023316"/>
    </source>
</evidence>
<dbReference type="PRINTS" id="PR01225">
    <property type="entry name" value="EXPANSNFAMLY"/>
</dbReference>
<dbReference type="PROSITE" id="PS50842">
    <property type="entry name" value="EXPANSIN_EG45"/>
    <property type="match status" value="1"/>
</dbReference>
<dbReference type="CDD" id="cd22275">
    <property type="entry name" value="DPBB_EXPB_N"/>
    <property type="match status" value="1"/>
</dbReference>
<dbReference type="InterPro" id="IPR007112">
    <property type="entry name" value="Expansin/allergen_DPBB_dom"/>
</dbReference>
<keyword evidence="5" id="KW-0732">Signal</keyword>
<comment type="similarity">
    <text evidence="2">Belongs to the expansin family. Expansin B subfamily.</text>
</comment>
<evidence type="ECO:0000256" key="6">
    <source>
        <dbReference type="ARBA" id="ARBA00023180"/>
    </source>
</evidence>
<dbReference type="SUPFAM" id="SSF49590">
    <property type="entry name" value="PHL pollen allergen"/>
    <property type="match status" value="1"/>
</dbReference>
<dbReference type="IntAct" id="A0A1D6E4U7">
    <property type="interactions" value="1"/>
</dbReference>
<dbReference type="GO" id="GO:0071555">
    <property type="term" value="P:cell wall organization"/>
    <property type="evidence" value="ECO:0007669"/>
    <property type="project" value="UniProtKB-KW"/>
</dbReference>
<dbReference type="InterPro" id="IPR036908">
    <property type="entry name" value="RlpA-like_sf"/>
</dbReference>
<dbReference type="PRINTS" id="PR00829">
    <property type="entry name" value="LOLP1ALLERGN"/>
</dbReference>
<dbReference type="PROSITE" id="PS50843">
    <property type="entry name" value="EXPANSIN_CBD"/>
    <property type="match status" value="1"/>
</dbReference>
<organism evidence="8">
    <name type="scientific">Zea mays</name>
    <name type="common">Maize</name>
    <dbReference type="NCBI Taxonomy" id="4577"/>
    <lineage>
        <taxon>Eukaryota</taxon>
        <taxon>Viridiplantae</taxon>
        <taxon>Streptophyta</taxon>
        <taxon>Embryophyta</taxon>
        <taxon>Tracheophyta</taxon>
        <taxon>Spermatophyta</taxon>
        <taxon>Magnoliopsida</taxon>
        <taxon>Liliopsida</taxon>
        <taxon>Poales</taxon>
        <taxon>Poaceae</taxon>
        <taxon>PACMAD clade</taxon>
        <taxon>Panicoideae</taxon>
        <taxon>Andropogonodae</taxon>
        <taxon>Andropogoneae</taxon>
        <taxon>Tripsacinae</taxon>
        <taxon>Zea</taxon>
    </lineage>
</organism>
<keyword evidence="4" id="KW-0964">Secreted</keyword>
<dbReference type="SUPFAM" id="SSF50685">
    <property type="entry name" value="Barwin-like endoglucanases"/>
    <property type="match status" value="1"/>
</dbReference>
<dbReference type="InterPro" id="IPR007117">
    <property type="entry name" value="Expansin_CBD"/>
</dbReference>
<sequence length="305" mass="32887">MASSRALALALFLLCALLPAPPVSATLLFGGGESAKKAGVDAEWRPATATWYGEAEGDGSDGGACGYGTLVDVVPMKARVGSVSPVLFKDGEGCGACYKVRCLDRGVCSRRAVTVVVTDECPGGLCAFGRTHFDLSGAAFSRMAVAGAGGRLRDRGQLSVVYRRTACKYGGKNIAFRVNEGSTNFWLSLLVEFEDGEGDIGSMQIKQLESVCFNLLFGTKKVRTDIQFRAEWHAAKRSANSVEWLDMRHVWGATWCLVRGPLVGPFSVRLTTLSARKTLTARDVIPRNWTPKATYTSRLNFQPSL</sequence>
<dbReference type="FunCoup" id="A0A1D6E4U7">
    <property type="interactions" value="74"/>
</dbReference>
<dbReference type="Pfam" id="PF03330">
    <property type="entry name" value="DPBB_1"/>
    <property type="match status" value="1"/>
</dbReference>
<dbReference type="InterPro" id="IPR005795">
    <property type="entry name" value="LolPI"/>
</dbReference>
<dbReference type="PANTHER" id="PTHR31692:SF82">
    <property type="entry name" value="EXPANSIN-B17"/>
    <property type="match status" value="1"/>
</dbReference>
<comment type="subcellular location">
    <subcellularLocation>
        <location evidence="1">Secreted</location>
        <location evidence="1">Cell wall</location>
    </subcellularLocation>
</comment>
<keyword evidence="3" id="KW-0134">Cell wall</keyword>
<dbReference type="InterPro" id="IPR036749">
    <property type="entry name" value="Expansin_CBD_sf"/>
</dbReference>
<evidence type="ECO:0000313" key="8">
    <source>
        <dbReference type="EMBL" id="ONM15520.1"/>
    </source>
</evidence>
<evidence type="ECO:0000256" key="2">
    <source>
        <dbReference type="ARBA" id="ARBA00005650"/>
    </source>
</evidence>
<dbReference type="FunFam" id="2.40.40.10:FF:000004">
    <property type="entry name" value="Expansin B3"/>
    <property type="match status" value="1"/>
</dbReference>
<evidence type="ECO:0000256" key="5">
    <source>
        <dbReference type="ARBA" id="ARBA00022729"/>
    </source>
</evidence>
<dbReference type="PANTHER" id="PTHR31692">
    <property type="entry name" value="EXPANSIN-B3"/>
    <property type="match status" value="1"/>
</dbReference>
<evidence type="ECO:0000256" key="1">
    <source>
        <dbReference type="ARBA" id="ARBA00004191"/>
    </source>
</evidence>
<dbReference type="Pfam" id="PF01357">
    <property type="entry name" value="Expansin_C"/>
    <property type="match status" value="1"/>
</dbReference>
<protein>
    <submittedName>
        <fullName evidence="8">Expansin-B3</fullName>
    </submittedName>
</protein>
<accession>A0A1D6E4U7</accession>
<evidence type="ECO:0000256" key="3">
    <source>
        <dbReference type="ARBA" id="ARBA00022512"/>
    </source>
</evidence>
<gene>
    <name evidence="8" type="ORF">ZEAMMB73_Zm00001d002860</name>
</gene>